<dbReference type="InterPro" id="IPR001173">
    <property type="entry name" value="Glyco_trans_2-like"/>
</dbReference>
<dbReference type="Proteomes" id="UP000005824">
    <property type="component" value="Unassembled WGS sequence"/>
</dbReference>
<feature type="transmembrane region" description="Helical" evidence="4">
    <location>
        <begin position="21"/>
        <end position="41"/>
    </location>
</feature>
<dbReference type="InterPro" id="IPR029070">
    <property type="entry name" value="Chitinase_insertion_sf"/>
</dbReference>
<dbReference type="CDD" id="cd10962">
    <property type="entry name" value="CE4_GT2-like"/>
    <property type="match status" value="1"/>
</dbReference>
<keyword evidence="2" id="KW-0328">Glycosyltransferase</keyword>
<evidence type="ECO:0000313" key="7">
    <source>
        <dbReference type="EMBL" id="EDY18502.1"/>
    </source>
</evidence>
<evidence type="ECO:0000256" key="2">
    <source>
        <dbReference type="ARBA" id="ARBA00022676"/>
    </source>
</evidence>
<keyword evidence="4" id="KW-1133">Transmembrane helix</keyword>
<reference evidence="7 8" key="1">
    <citation type="journal article" date="2011" name="J. Bacteriol.">
        <title>Genome sequence of Chthoniobacter flavus Ellin428, an aerobic heterotrophic soil bacterium.</title>
        <authorList>
            <person name="Kant R."/>
            <person name="van Passel M.W."/>
            <person name="Palva A."/>
            <person name="Lucas S."/>
            <person name="Lapidus A."/>
            <person name="Glavina Del Rio T."/>
            <person name="Dalin E."/>
            <person name="Tice H."/>
            <person name="Bruce D."/>
            <person name="Goodwin L."/>
            <person name="Pitluck S."/>
            <person name="Larimer F.W."/>
            <person name="Land M.L."/>
            <person name="Hauser L."/>
            <person name="Sangwan P."/>
            <person name="de Vos W.M."/>
            <person name="Janssen P.H."/>
            <person name="Smidt H."/>
        </authorList>
    </citation>
    <scope>NUCLEOTIDE SEQUENCE [LARGE SCALE GENOMIC DNA]</scope>
    <source>
        <strain evidence="7 8">Ellin428</strain>
    </source>
</reference>
<dbReference type="InterPro" id="IPR017853">
    <property type="entry name" value="GH"/>
</dbReference>
<evidence type="ECO:0000256" key="4">
    <source>
        <dbReference type="SAM" id="Phobius"/>
    </source>
</evidence>
<dbReference type="SUPFAM" id="SSF88713">
    <property type="entry name" value="Glycoside hydrolase/deacetylase"/>
    <property type="match status" value="1"/>
</dbReference>
<dbReference type="PANTHER" id="PTHR43630:SF1">
    <property type="entry name" value="POLY-BETA-1,6-N-ACETYL-D-GLUCOSAMINE SYNTHASE"/>
    <property type="match status" value="1"/>
</dbReference>
<gene>
    <name evidence="7" type="ORF">CfE428DRAFT_3887</name>
</gene>
<keyword evidence="3" id="KW-0808">Transferase</keyword>
<feature type="domain" description="GH18" evidence="6">
    <location>
        <begin position="110"/>
        <end position="452"/>
    </location>
</feature>
<dbReference type="Gene3D" id="3.10.50.10">
    <property type="match status" value="1"/>
</dbReference>
<dbReference type="RefSeq" id="WP_006981212.1">
    <property type="nucleotide sequence ID" value="NZ_ABVL01000012.1"/>
</dbReference>
<evidence type="ECO:0000259" key="5">
    <source>
        <dbReference type="PROSITE" id="PS51677"/>
    </source>
</evidence>
<dbReference type="eggNOG" id="COG3858">
    <property type="taxonomic scope" value="Bacteria"/>
</dbReference>
<dbReference type="InterPro" id="IPR002509">
    <property type="entry name" value="NODB_dom"/>
</dbReference>
<dbReference type="Pfam" id="PF13632">
    <property type="entry name" value="Glyco_trans_2_3"/>
    <property type="match status" value="1"/>
</dbReference>
<dbReference type="GO" id="GO:0005975">
    <property type="term" value="P:carbohydrate metabolic process"/>
    <property type="evidence" value="ECO:0007669"/>
    <property type="project" value="InterPro"/>
</dbReference>
<dbReference type="Pfam" id="PF00535">
    <property type="entry name" value="Glycos_transf_2"/>
    <property type="match status" value="1"/>
</dbReference>
<dbReference type="InParanoid" id="B4D4P9"/>
<dbReference type="InterPro" id="IPR011583">
    <property type="entry name" value="Chitinase_II/V-like_cat"/>
</dbReference>
<organism evidence="7 8">
    <name type="scientific">Chthoniobacter flavus Ellin428</name>
    <dbReference type="NCBI Taxonomy" id="497964"/>
    <lineage>
        <taxon>Bacteria</taxon>
        <taxon>Pseudomonadati</taxon>
        <taxon>Verrucomicrobiota</taxon>
        <taxon>Spartobacteria</taxon>
        <taxon>Chthoniobacterales</taxon>
        <taxon>Chthoniobacteraceae</taxon>
        <taxon>Chthoniobacter</taxon>
    </lineage>
</organism>
<evidence type="ECO:0000256" key="3">
    <source>
        <dbReference type="ARBA" id="ARBA00022679"/>
    </source>
</evidence>
<dbReference type="InterPro" id="IPR001223">
    <property type="entry name" value="Glyco_hydro18_cat"/>
</dbReference>
<accession>B4D4P9</accession>
<sequence length="1192" mass="133323">MSETDRGAFIFQDPHGRRWPRLRRVLVCFAILVIAATVWFFKTLLVHPQLKAPPSVVKLQRQLDAAISSTERDDPHAINWQRFYSESKSAQDRLINIRHQLGKKNAAKGEIRLAYYSDWDPNSLTSLEEHAGSLTHIAPEWFSLQGTDSHLVIEPNPRLVTFAAAHGLTLMPLLQNLQGDTWQPEAVENLATGTADKRARFIHDLLAELRRIKAGGVIIDWQQLDPAKRDDYSDFLQQMAYALQAAKMELWFSVSPGDDFKTFHIFGDPDAQPGVKFNRPALETFVNRFVVTLHDENSETDPPGPIASQPWIEGWLKVIVEYADPDQWIAVLGAYAYDWNTTTKKTELITFKDAMSRASEAGLDMITSGKSTDVAPPSYNGQYRYFDPNNNHDHTVSFLDAITFYNHLRAARAAEFGGVGIWRLGTEDPQIWDVLELKGQPTPAVLKTLGSIKSTDTITNIGRGEIVEVDTTHDNGIRVVSIDATGLPIIHPNDPFEATTLAEVHQGLLRASYTDFAKYPTLIHKGAGGEHEVAITFDDGPSPEWTPRILDLLREKGVKACFFLLGKNCEDYPDLVRRIVAEGHEIGNHTTTHRNLAVMSEWQVELELTITQRLIESITGRSTTLFRPPYNADSTPTDIAELAPLSLAQKQLGYTVVLEKIDPQDWARPGTDEIVQRVKDLRKEGNIILLHDAGGDRSETLAALPQIIDYLRARGDRIVSLSELLKIPRDELMPPVNPKQQSMERFVTGTGFRTWHGIVEFFWAFMIFSTGLVVLRTLLVAWLAHRHHRGEIVSKSTFQPSVSVVIAAFNEGKVIQKTLRSVLDTDYTGDLELIIVDDGSRDDTAAKVEALAAAEPRIRLIQQPNRGKASALRHGVTVARNEIVAFLDADTLFEHHTLSALVQPLEHPLVGAVSGNARVGNLLTGHDSSGASSASANSPGFLSRWWAGSTWATLSLLARRFIASCQSLEYICGFNLDRRAYTEWNCITVVPGAVSALRRSAIVAGGGFSDDTLAEDTDLTLVMHRLGYRIEYAPEAVAWTEAPETTIGLVKQRSRWAFGTMQCLWKHRDMVFNPRYGALGWFSLPNIWFMQIGLVAVTPLVDAILLYSLLFGNARGIWYWFVIVLGLDLFLAALACWMDGERLRRSLLILPMRFFYRPVLAWVIWRSISRALKGAFVAWGKLERTASVPSRV</sequence>
<dbReference type="InterPro" id="IPR011330">
    <property type="entry name" value="Glyco_hydro/deAcase_b/a-brl"/>
</dbReference>
<evidence type="ECO:0000256" key="1">
    <source>
        <dbReference type="ARBA" id="ARBA00006739"/>
    </source>
</evidence>
<dbReference type="GO" id="GO:0016810">
    <property type="term" value="F:hydrolase activity, acting on carbon-nitrogen (but not peptide) bonds"/>
    <property type="evidence" value="ECO:0007669"/>
    <property type="project" value="InterPro"/>
</dbReference>
<dbReference type="Gene3D" id="3.90.550.10">
    <property type="entry name" value="Spore Coat Polysaccharide Biosynthesis Protein SpsA, Chain A"/>
    <property type="match status" value="1"/>
</dbReference>
<feature type="domain" description="NodB homology" evidence="5">
    <location>
        <begin position="531"/>
        <end position="719"/>
    </location>
</feature>
<dbReference type="eggNOG" id="COG1215">
    <property type="taxonomic scope" value="Bacteria"/>
</dbReference>
<evidence type="ECO:0000313" key="8">
    <source>
        <dbReference type="Proteomes" id="UP000005824"/>
    </source>
</evidence>
<protein>
    <submittedName>
        <fullName evidence="7">Polysaccharide deacetylase</fullName>
    </submittedName>
</protein>
<dbReference type="Gene3D" id="3.20.20.80">
    <property type="entry name" value="Glycosidases"/>
    <property type="match status" value="1"/>
</dbReference>
<keyword evidence="4" id="KW-0472">Membrane</keyword>
<feature type="transmembrane region" description="Helical" evidence="4">
    <location>
        <begin position="761"/>
        <end position="784"/>
    </location>
</feature>
<dbReference type="Pfam" id="PF00704">
    <property type="entry name" value="Glyco_hydro_18"/>
    <property type="match status" value="1"/>
</dbReference>
<dbReference type="SUPFAM" id="SSF51445">
    <property type="entry name" value="(Trans)glycosidases"/>
    <property type="match status" value="1"/>
</dbReference>
<dbReference type="SMART" id="SM00636">
    <property type="entry name" value="Glyco_18"/>
    <property type="match status" value="1"/>
</dbReference>
<dbReference type="Pfam" id="PF01522">
    <property type="entry name" value="Polysacc_deac_1"/>
    <property type="match status" value="1"/>
</dbReference>
<keyword evidence="4" id="KW-0812">Transmembrane</keyword>
<proteinExistence type="inferred from homology"/>
<feature type="transmembrane region" description="Helical" evidence="4">
    <location>
        <begin position="1087"/>
        <end position="1111"/>
    </location>
</feature>
<dbReference type="SUPFAM" id="SSF53448">
    <property type="entry name" value="Nucleotide-diphospho-sugar transferases"/>
    <property type="match status" value="1"/>
</dbReference>
<dbReference type="PROSITE" id="PS51677">
    <property type="entry name" value="NODB"/>
    <property type="match status" value="1"/>
</dbReference>
<keyword evidence="8" id="KW-1185">Reference proteome</keyword>
<dbReference type="STRING" id="497964.CfE428DRAFT_3887"/>
<dbReference type="InterPro" id="IPR029044">
    <property type="entry name" value="Nucleotide-diphossugar_trans"/>
</dbReference>
<feature type="transmembrane region" description="Helical" evidence="4">
    <location>
        <begin position="1117"/>
        <end position="1138"/>
    </location>
</feature>
<dbReference type="eggNOG" id="COG0726">
    <property type="taxonomic scope" value="Bacteria"/>
</dbReference>
<dbReference type="PANTHER" id="PTHR43630">
    <property type="entry name" value="POLY-BETA-1,6-N-ACETYL-D-GLUCOSAMINE SYNTHASE"/>
    <property type="match status" value="1"/>
</dbReference>
<name>B4D4P9_9BACT</name>
<dbReference type="GO" id="GO:0008061">
    <property type="term" value="F:chitin binding"/>
    <property type="evidence" value="ECO:0007669"/>
    <property type="project" value="InterPro"/>
</dbReference>
<dbReference type="GO" id="GO:0016757">
    <property type="term" value="F:glycosyltransferase activity"/>
    <property type="evidence" value="ECO:0007669"/>
    <property type="project" value="UniProtKB-KW"/>
</dbReference>
<dbReference type="Gene3D" id="3.20.20.370">
    <property type="entry name" value="Glycoside hydrolase/deacetylase"/>
    <property type="match status" value="1"/>
</dbReference>
<evidence type="ECO:0000259" key="6">
    <source>
        <dbReference type="PROSITE" id="PS51910"/>
    </source>
</evidence>
<dbReference type="EMBL" id="ABVL01000012">
    <property type="protein sequence ID" value="EDY18502.1"/>
    <property type="molecule type" value="Genomic_DNA"/>
</dbReference>
<dbReference type="PROSITE" id="PS51910">
    <property type="entry name" value="GH18_2"/>
    <property type="match status" value="1"/>
</dbReference>
<comment type="caution">
    <text evidence="7">The sequence shown here is derived from an EMBL/GenBank/DDBJ whole genome shotgun (WGS) entry which is preliminary data.</text>
</comment>
<comment type="similarity">
    <text evidence="1">Belongs to the glycosyltransferase 2 family.</text>
</comment>
<dbReference type="CDD" id="cd06423">
    <property type="entry name" value="CESA_like"/>
    <property type="match status" value="1"/>
</dbReference>
<dbReference type="AlphaFoldDB" id="B4D4P9"/>